<dbReference type="InterPro" id="IPR050063">
    <property type="entry name" value="Ribosomal_protein_uL29"/>
</dbReference>
<dbReference type="KEGG" id="tni:TVNIR_2566"/>
<sequence>MMKFADLKIKSDSELGEELQGLYQEQFALRMQKAVGQLARPDRVKKVRREIAQIKTLMNERKAAG</sequence>
<dbReference type="HOGENOM" id="CLU_158491_1_2_6"/>
<dbReference type="STRING" id="1255043.TVNIR_2566"/>
<dbReference type="NCBIfam" id="TIGR00012">
    <property type="entry name" value="L29"/>
    <property type="match status" value="1"/>
</dbReference>
<dbReference type="GO" id="GO:0006412">
    <property type="term" value="P:translation"/>
    <property type="evidence" value="ECO:0007669"/>
    <property type="project" value="UniProtKB-UniRule"/>
</dbReference>
<dbReference type="Proteomes" id="UP000010809">
    <property type="component" value="Chromosome"/>
</dbReference>
<dbReference type="AlphaFoldDB" id="L0DYX5"/>
<dbReference type="Pfam" id="PF00831">
    <property type="entry name" value="Ribosomal_L29"/>
    <property type="match status" value="1"/>
</dbReference>
<reference evidence="6" key="1">
    <citation type="submission" date="2015-12" db="EMBL/GenBank/DDBJ databases">
        <authorList>
            <person name="Tikhonova T.V."/>
            <person name="Pavlov A.R."/>
            <person name="Beletsky A.V."/>
            <person name="Mardanov A.V."/>
            <person name="Sorokin D.Y."/>
            <person name="Ravin N.V."/>
            <person name="Popov V.O."/>
        </authorList>
    </citation>
    <scope>NUCLEOTIDE SEQUENCE</scope>
    <source>
        <strain evidence="6">DSM 14787</strain>
    </source>
</reference>
<evidence type="ECO:0000313" key="7">
    <source>
        <dbReference type="Proteomes" id="UP000010809"/>
    </source>
</evidence>
<dbReference type="FunFam" id="1.10.287.310:FF:000001">
    <property type="entry name" value="50S ribosomal protein L29"/>
    <property type="match status" value="1"/>
</dbReference>
<keyword evidence="2 5" id="KW-0689">Ribosomal protein</keyword>
<keyword evidence="7" id="KW-1185">Reference proteome</keyword>
<dbReference type="PANTHER" id="PTHR10916">
    <property type="entry name" value="60S RIBOSOMAL PROTEIN L35/50S RIBOSOMAL PROTEIN L29"/>
    <property type="match status" value="1"/>
</dbReference>
<dbReference type="CDD" id="cd00427">
    <property type="entry name" value="Ribosomal_L29_HIP"/>
    <property type="match status" value="1"/>
</dbReference>
<evidence type="ECO:0000256" key="3">
    <source>
        <dbReference type="ARBA" id="ARBA00023274"/>
    </source>
</evidence>
<dbReference type="InterPro" id="IPR001854">
    <property type="entry name" value="Ribosomal_uL29"/>
</dbReference>
<dbReference type="PATRIC" id="fig|1255043.3.peg.2591"/>
<evidence type="ECO:0000256" key="2">
    <source>
        <dbReference type="ARBA" id="ARBA00022980"/>
    </source>
</evidence>
<accession>L0DYX5</accession>
<evidence type="ECO:0000313" key="6">
    <source>
        <dbReference type="EMBL" id="AGA34207.1"/>
    </source>
</evidence>
<keyword evidence="3 5" id="KW-0687">Ribonucleoprotein</keyword>
<organism evidence="6 7">
    <name type="scientific">Thioalkalivibrio nitratireducens (strain DSM 14787 / UNIQEM 213 / ALEN2)</name>
    <dbReference type="NCBI Taxonomy" id="1255043"/>
    <lineage>
        <taxon>Bacteria</taxon>
        <taxon>Pseudomonadati</taxon>
        <taxon>Pseudomonadota</taxon>
        <taxon>Gammaproteobacteria</taxon>
        <taxon>Chromatiales</taxon>
        <taxon>Ectothiorhodospiraceae</taxon>
        <taxon>Thioalkalivibrio</taxon>
    </lineage>
</organism>
<dbReference type="Gene3D" id="1.10.287.310">
    <property type="match status" value="1"/>
</dbReference>
<gene>
    <name evidence="6" type="primary">rpmC [H]</name>
    <name evidence="5" type="synonym">rpmC</name>
    <name evidence="6" type="ordered locus">TVNIR_2566</name>
</gene>
<dbReference type="SUPFAM" id="SSF46561">
    <property type="entry name" value="Ribosomal protein L29 (L29p)"/>
    <property type="match status" value="1"/>
</dbReference>
<name>L0DYX5_THIND</name>
<dbReference type="InterPro" id="IPR036049">
    <property type="entry name" value="Ribosomal_uL29_sf"/>
</dbReference>
<dbReference type="GO" id="GO:0003735">
    <property type="term" value="F:structural constituent of ribosome"/>
    <property type="evidence" value="ECO:0007669"/>
    <property type="project" value="InterPro"/>
</dbReference>
<evidence type="ECO:0000256" key="4">
    <source>
        <dbReference type="ARBA" id="ARBA00035204"/>
    </source>
</evidence>
<comment type="similarity">
    <text evidence="1 5">Belongs to the universal ribosomal protein uL29 family.</text>
</comment>
<dbReference type="PANTHER" id="PTHR10916:SF0">
    <property type="entry name" value="LARGE RIBOSOMAL SUBUNIT PROTEIN UL29C"/>
    <property type="match status" value="1"/>
</dbReference>
<dbReference type="HAMAP" id="MF_00374">
    <property type="entry name" value="Ribosomal_uL29"/>
    <property type="match status" value="1"/>
</dbReference>
<dbReference type="EMBL" id="CP003989">
    <property type="protein sequence ID" value="AGA34207.1"/>
    <property type="molecule type" value="Genomic_DNA"/>
</dbReference>
<dbReference type="eggNOG" id="COG0255">
    <property type="taxonomic scope" value="Bacteria"/>
</dbReference>
<evidence type="ECO:0000256" key="1">
    <source>
        <dbReference type="ARBA" id="ARBA00009254"/>
    </source>
</evidence>
<protein>
    <recommendedName>
        <fullName evidence="4 5">Large ribosomal subunit protein uL29</fullName>
    </recommendedName>
</protein>
<evidence type="ECO:0000256" key="5">
    <source>
        <dbReference type="HAMAP-Rule" id="MF_00374"/>
    </source>
</evidence>
<dbReference type="GO" id="GO:0022625">
    <property type="term" value="C:cytosolic large ribosomal subunit"/>
    <property type="evidence" value="ECO:0007669"/>
    <property type="project" value="TreeGrafter"/>
</dbReference>
<proteinExistence type="inferred from homology"/>